<dbReference type="EMBL" id="FMYW01000001">
    <property type="protein sequence ID" value="SDB96911.1"/>
    <property type="molecule type" value="Genomic_DNA"/>
</dbReference>
<dbReference type="OrthoDB" id="1493284at2"/>
<sequence length="184" mass="21480">MPYLVRVINRENWPEPDENVQVCELDADALNDLKTTENKLSTWYAEDEKDIDDAILAYLGSMDKWVRQEEKEFIFIDTKDITINNIKIIVEPNDTYIKDHEELHRDLACLQLMDIENLCGEFIQVLKCGNLVVKTKQEIRELFKKAVISDLICSETIDKTKHGTLKKYVRDIEAEIATEMVRKT</sequence>
<gene>
    <name evidence="1" type="ORF">SAMN04487864_101198</name>
</gene>
<name>A0A1G6HRS6_9FIRM</name>
<protein>
    <submittedName>
        <fullName evidence="1">Uncharacterized protein</fullName>
    </submittedName>
</protein>
<evidence type="ECO:0000313" key="1">
    <source>
        <dbReference type="EMBL" id="SDB96911.1"/>
    </source>
</evidence>
<accession>A0A1G6HRS6</accession>
<organism evidence="1 2">
    <name type="scientific">Succiniclasticum ruminis</name>
    <dbReference type="NCBI Taxonomy" id="40841"/>
    <lineage>
        <taxon>Bacteria</taxon>
        <taxon>Bacillati</taxon>
        <taxon>Bacillota</taxon>
        <taxon>Negativicutes</taxon>
        <taxon>Acidaminococcales</taxon>
        <taxon>Acidaminococcaceae</taxon>
        <taxon>Succiniclasticum</taxon>
    </lineage>
</organism>
<proteinExistence type="predicted"/>
<dbReference type="AlphaFoldDB" id="A0A1G6HRS6"/>
<reference evidence="2" key="1">
    <citation type="submission" date="2016-10" db="EMBL/GenBank/DDBJ databases">
        <authorList>
            <person name="Varghese N."/>
            <person name="Submissions S."/>
        </authorList>
    </citation>
    <scope>NUCLEOTIDE SEQUENCE [LARGE SCALE GENOMIC DNA]</scope>
    <source>
        <strain evidence="2">DSM 11005</strain>
    </source>
</reference>
<keyword evidence="2" id="KW-1185">Reference proteome</keyword>
<dbReference type="RefSeq" id="WP_093728970.1">
    <property type="nucleotide sequence ID" value="NZ_FMYW01000001.1"/>
</dbReference>
<evidence type="ECO:0000313" key="2">
    <source>
        <dbReference type="Proteomes" id="UP000198943"/>
    </source>
</evidence>
<dbReference type="Proteomes" id="UP000198943">
    <property type="component" value="Unassembled WGS sequence"/>
</dbReference>